<dbReference type="AlphaFoldDB" id="A0A6J7CP53"/>
<accession>A0A6J7CP53</accession>
<proteinExistence type="predicted"/>
<gene>
    <name evidence="1" type="ORF">UFOPK3423_00191</name>
</gene>
<organism evidence="1">
    <name type="scientific">freshwater metagenome</name>
    <dbReference type="NCBI Taxonomy" id="449393"/>
    <lineage>
        <taxon>unclassified sequences</taxon>
        <taxon>metagenomes</taxon>
        <taxon>ecological metagenomes</taxon>
    </lineage>
</organism>
<evidence type="ECO:0000313" key="1">
    <source>
        <dbReference type="EMBL" id="CAB4860352.1"/>
    </source>
</evidence>
<reference evidence="1" key="1">
    <citation type="submission" date="2020-05" db="EMBL/GenBank/DDBJ databases">
        <authorList>
            <person name="Chiriac C."/>
            <person name="Salcher M."/>
            <person name="Ghai R."/>
            <person name="Kavagutti S V."/>
        </authorList>
    </citation>
    <scope>NUCLEOTIDE SEQUENCE</scope>
</reference>
<dbReference type="EMBL" id="CAFBLQ010000012">
    <property type="protein sequence ID" value="CAB4860352.1"/>
    <property type="molecule type" value="Genomic_DNA"/>
</dbReference>
<name>A0A6J7CP53_9ZZZZ</name>
<protein>
    <submittedName>
        <fullName evidence="1">Unannotated protein</fullName>
    </submittedName>
</protein>
<sequence length="219" mass="23493">MPDPAPVAVTRVTLIDARSVSGDPAALVRERDLLADLARALEVLNDVIRAHRVAAADPALVPLTRERLTVARVGFGTGELVADGRWNHAVTVPPVAAAQRRAALEPTQRLVAVLGGRDVVLACEVLLVRAIEDANCGHWREAAFQLRVALECALTELLAWTGQGDIDARLTELRELRAVTGELANTALERGLDEAEATQARHVLERIQAALRARAALIG</sequence>